<dbReference type="Pfam" id="PF01435">
    <property type="entry name" value="Peptidase_M48"/>
    <property type="match status" value="1"/>
</dbReference>
<keyword evidence="14" id="KW-1185">Reference proteome</keyword>
<feature type="transmembrane region" description="Helical" evidence="11">
    <location>
        <begin position="200"/>
        <end position="220"/>
    </location>
</feature>
<gene>
    <name evidence="13" type="primary">htpX</name>
    <name evidence="13" type="ORF">Lac1_02860</name>
</gene>
<dbReference type="InterPro" id="IPR001915">
    <property type="entry name" value="Peptidase_M48"/>
</dbReference>
<dbReference type="GO" id="GO:0008233">
    <property type="term" value="F:peptidase activity"/>
    <property type="evidence" value="ECO:0007669"/>
    <property type="project" value="UniProtKB-KW"/>
</dbReference>
<dbReference type="InterPro" id="IPR050083">
    <property type="entry name" value="HtpX_protease"/>
</dbReference>
<evidence type="ECO:0000313" key="14">
    <source>
        <dbReference type="Proteomes" id="UP001305815"/>
    </source>
</evidence>
<dbReference type="PANTHER" id="PTHR43221">
    <property type="entry name" value="PROTEASE HTPX"/>
    <property type="match status" value="1"/>
</dbReference>
<feature type="transmembrane region" description="Helical" evidence="11">
    <location>
        <begin position="31"/>
        <end position="51"/>
    </location>
</feature>
<evidence type="ECO:0000313" key="13">
    <source>
        <dbReference type="EMBL" id="BDZ76103.1"/>
    </source>
</evidence>
<accession>A0ABM8I5B8</accession>
<evidence type="ECO:0000256" key="5">
    <source>
        <dbReference type="ARBA" id="ARBA00022801"/>
    </source>
</evidence>
<evidence type="ECO:0000256" key="1">
    <source>
        <dbReference type="ARBA" id="ARBA00022475"/>
    </source>
</evidence>
<keyword evidence="2 10" id="KW-0645">Protease</keyword>
<keyword evidence="1" id="KW-1003">Cell membrane</keyword>
<evidence type="ECO:0000256" key="9">
    <source>
        <dbReference type="ARBA" id="ARBA00023136"/>
    </source>
</evidence>
<evidence type="ECO:0000256" key="8">
    <source>
        <dbReference type="ARBA" id="ARBA00023049"/>
    </source>
</evidence>
<dbReference type="Gene3D" id="3.30.2010.10">
    <property type="entry name" value="Metalloproteases ('zincins'), catalytic domain"/>
    <property type="match status" value="1"/>
</dbReference>
<evidence type="ECO:0000256" key="10">
    <source>
        <dbReference type="RuleBase" id="RU003983"/>
    </source>
</evidence>
<evidence type="ECO:0000256" key="11">
    <source>
        <dbReference type="SAM" id="Phobius"/>
    </source>
</evidence>
<comment type="cofactor">
    <cofactor evidence="10">
        <name>Zn(2+)</name>
        <dbReference type="ChEBI" id="CHEBI:29105"/>
    </cofactor>
    <text evidence="10">Binds 1 zinc ion per subunit.</text>
</comment>
<feature type="domain" description="Peptidase M48" evidence="12">
    <location>
        <begin position="83"/>
        <end position="278"/>
    </location>
</feature>
<sequence>MIMRKIFGLARACALLTINLFVFSSVFKAEWAIGITAIIAIIAYLGEYASLAKDRAIPVRDLDIYYKSKLESAYQLLCEQGNSAGIDLEYLRLYMVPDERINAYSYGRSHIGVTRGLLALDEASISGVLAHESGHCIIGDAFIKRILFCDITIIILGLSIMGFLSTGFLWIVFALLCFFGIGGGFLSFFITGFLSRMIRWVFTGFQHIFLFIYQITVGMISRNMEYSADHFAAKMNFGNELAFFLSRFSLEDGAPKTLRDIMYASHPTSNKRIKKIEEYCYTTLSREVD</sequence>
<evidence type="ECO:0000256" key="2">
    <source>
        <dbReference type="ARBA" id="ARBA00022670"/>
    </source>
</evidence>
<keyword evidence="7 11" id="KW-1133">Transmembrane helix</keyword>
<keyword evidence="3 11" id="KW-0812">Transmembrane</keyword>
<keyword evidence="8 10" id="KW-0482">Metalloprotease</keyword>
<feature type="transmembrane region" description="Helical" evidence="11">
    <location>
        <begin position="7"/>
        <end position="25"/>
    </location>
</feature>
<proteinExistence type="inferred from homology"/>
<dbReference type="GO" id="GO:0006508">
    <property type="term" value="P:proteolysis"/>
    <property type="evidence" value="ECO:0007669"/>
    <property type="project" value="UniProtKB-KW"/>
</dbReference>
<keyword evidence="4" id="KW-0479">Metal-binding</keyword>
<protein>
    <submittedName>
        <fullName evidence="13">Protease HtpX</fullName>
    </submittedName>
</protein>
<evidence type="ECO:0000256" key="7">
    <source>
        <dbReference type="ARBA" id="ARBA00022989"/>
    </source>
</evidence>
<evidence type="ECO:0000256" key="6">
    <source>
        <dbReference type="ARBA" id="ARBA00022833"/>
    </source>
</evidence>
<keyword evidence="9 11" id="KW-0472">Membrane</keyword>
<evidence type="ECO:0000259" key="12">
    <source>
        <dbReference type="Pfam" id="PF01435"/>
    </source>
</evidence>
<evidence type="ECO:0000256" key="3">
    <source>
        <dbReference type="ARBA" id="ARBA00022692"/>
    </source>
</evidence>
<organism evidence="13 14">
    <name type="scientific">Claveliimonas bilis</name>
    <dbReference type="NCBI Taxonomy" id="3028070"/>
    <lineage>
        <taxon>Bacteria</taxon>
        <taxon>Bacillati</taxon>
        <taxon>Bacillota</taxon>
        <taxon>Clostridia</taxon>
        <taxon>Lachnospirales</taxon>
        <taxon>Lachnospiraceae</taxon>
        <taxon>Claveliimonas</taxon>
    </lineage>
</organism>
<dbReference type="Proteomes" id="UP001305815">
    <property type="component" value="Chromosome"/>
</dbReference>
<feature type="transmembrane region" description="Helical" evidence="11">
    <location>
        <begin position="170"/>
        <end position="193"/>
    </location>
</feature>
<evidence type="ECO:0000256" key="4">
    <source>
        <dbReference type="ARBA" id="ARBA00022723"/>
    </source>
</evidence>
<name>A0ABM8I5B8_9FIRM</name>
<comment type="similarity">
    <text evidence="10">Belongs to the peptidase M48 family.</text>
</comment>
<feature type="transmembrane region" description="Helical" evidence="11">
    <location>
        <begin position="146"/>
        <end position="164"/>
    </location>
</feature>
<keyword evidence="5 10" id="KW-0378">Hydrolase</keyword>
<reference evidence="14" key="1">
    <citation type="journal article" date="2023" name="Int. J. Syst. Evol. Microbiol.">
        <title>Claveliimonas bilis gen. nov., sp. nov., deoxycholic acid-producing bacteria isolated from human faeces, and reclassification of Sellimonas monacensis Zenner et al. 2021 as Claveliimonas monacensis comb. nov.</title>
        <authorList>
            <person name="Hisatomi A."/>
            <person name="Kastawa N.W.E.P.G."/>
            <person name="Song I."/>
            <person name="Ohkuma M."/>
            <person name="Fukiya S."/>
            <person name="Sakamoto M."/>
        </authorList>
    </citation>
    <scope>NUCLEOTIDE SEQUENCE [LARGE SCALE GENOMIC DNA]</scope>
    <source>
        <strain evidence="14">12BBH14</strain>
    </source>
</reference>
<dbReference type="PANTHER" id="PTHR43221:SF2">
    <property type="entry name" value="PROTEASE HTPX HOMOLOG"/>
    <property type="match status" value="1"/>
</dbReference>
<keyword evidence="6 10" id="KW-0862">Zinc</keyword>
<dbReference type="EMBL" id="AP027742">
    <property type="protein sequence ID" value="BDZ76103.1"/>
    <property type="molecule type" value="Genomic_DNA"/>
</dbReference>